<dbReference type="EMBL" id="ASHM01093216">
    <property type="protein sequence ID" value="PNX64504.1"/>
    <property type="molecule type" value="Genomic_DNA"/>
</dbReference>
<reference evidence="1 2" key="1">
    <citation type="journal article" date="2014" name="Am. J. Bot.">
        <title>Genome assembly and annotation for red clover (Trifolium pratense; Fabaceae).</title>
        <authorList>
            <person name="Istvanek J."/>
            <person name="Jaros M."/>
            <person name="Krenek A."/>
            <person name="Repkova J."/>
        </authorList>
    </citation>
    <scope>NUCLEOTIDE SEQUENCE [LARGE SCALE GENOMIC DNA]</scope>
    <source>
        <strain evidence="2">cv. Tatra</strain>
        <tissue evidence="1">Young leaves</tissue>
    </source>
</reference>
<accession>A0A2K3KDY9</accession>
<evidence type="ECO:0000313" key="2">
    <source>
        <dbReference type="Proteomes" id="UP000236291"/>
    </source>
</evidence>
<dbReference type="Proteomes" id="UP000236291">
    <property type="component" value="Unassembled WGS sequence"/>
</dbReference>
<dbReference type="AlphaFoldDB" id="A0A2K3KDY9"/>
<gene>
    <name evidence="1" type="ORF">L195_g054053</name>
</gene>
<proteinExistence type="predicted"/>
<organism evidence="1 2">
    <name type="scientific">Trifolium pratense</name>
    <name type="common">Red clover</name>
    <dbReference type="NCBI Taxonomy" id="57577"/>
    <lineage>
        <taxon>Eukaryota</taxon>
        <taxon>Viridiplantae</taxon>
        <taxon>Streptophyta</taxon>
        <taxon>Embryophyta</taxon>
        <taxon>Tracheophyta</taxon>
        <taxon>Spermatophyta</taxon>
        <taxon>Magnoliopsida</taxon>
        <taxon>eudicotyledons</taxon>
        <taxon>Gunneridae</taxon>
        <taxon>Pentapetalae</taxon>
        <taxon>rosids</taxon>
        <taxon>fabids</taxon>
        <taxon>Fabales</taxon>
        <taxon>Fabaceae</taxon>
        <taxon>Papilionoideae</taxon>
        <taxon>50 kb inversion clade</taxon>
        <taxon>NPAAA clade</taxon>
        <taxon>Hologalegina</taxon>
        <taxon>IRL clade</taxon>
        <taxon>Trifolieae</taxon>
        <taxon>Trifolium</taxon>
    </lineage>
</organism>
<evidence type="ECO:0000313" key="1">
    <source>
        <dbReference type="EMBL" id="PNX64504.1"/>
    </source>
</evidence>
<reference evidence="1 2" key="2">
    <citation type="journal article" date="2017" name="Front. Plant Sci.">
        <title>Gene Classification and Mining of Molecular Markers Useful in Red Clover (Trifolium pratense) Breeding.</title>
        <authorList>
            <person name="Istvanek J."/>
            <person name="Dluhosova J."/>
            <person name="Dluhos P."/>
            <person name="Patkova L."/>
            <person name="Nedelnik J."/>
            <person name="Repkova J."/>
        </authorList>
    </citation>
    <scope>NUCLEOTIDE SEQUENCE [LARGE SCALE GENOMIC DNA]</scope>
    <source>
        <strain evidence="2">cv. Tatra</strain>
        <tissue evidence="1">Young leaves</tissue>
    </source>
</reference>
<name>A0A2K3KDY9_TRIPR</name>
<sequence length="80" mass="9561">MLQPRWSVAKRVYTRIEDCNALHTEMWEMYTRMEMARRLWYKHLIVESDSNLLIDMATKMCKLNGNTPTLANRIQDISNL</sequence>
<evidence type="ECO:0008006" key="3">
    <source>
        <dbReference type="Google" id="ProtNLM"/>
    </source>
</evidence>
<comment type="caution">
    <text evidence="1">The sequence shown here is derived from an EMBL/GenBank/DDBJ whole genome shotgun (WGS) entry which is preliminary data.</text>
</comment>
<protein>
    <recommendedName>
        <fullName evidence="3">RNase H type-1 domain-containing protein</fullName>
    </recommendedName>
</protein>